<sequence length="165" mass="18296">MIRARVIHVLLPGWRDLEGALQGRKGNSPGDPLLLRWAQSLGHLHRTRHINPARSTEIDCRRIQLVELMATWAEMHLKLSNAIAPQVGQKIDALADAYVHGEMLMLSGNATEHQIHAGWSRTAQLMTEWADYVALVEYGQPLPPWPVKPAAPPTTAPPSASEDLQ</sequence>
<evidence type="ECO:0008006" key="3">
    <source>
        <dbReference type="Google" id="ProtNLM"/>
    </source>
</evidence>
<gene>
    <name evidence="1" type="ORF">D5S18_07700</name>
</gene>
<name>A0A3A4KPY4_9NOCA</name>
<protein>
    <recommendedName>
        <fullName evidence="3">DUF4254 domain-containing protein</fullName>
    </recommendedName>
</protein>
<evidence type="ECO:0000313" key="2">
    <source>
        <dbReference type="Proteomes" id="UP000266677"/>
    </source>
</evidence>
<dbReference type="Proteomes" id="UP000266677">
    <property type="component" value="Unassembled WGS sequence"/>
</dbReference>
<organism evidence="1 2">
    <name type="scientific">Nocardia panacis</name>
    <dbReference type="NCBI Taxonomy" id="2340916"/>
    <lineage>
        <taxon>Bacteria</taxon>
        <taxon>Bacillati</taxon>
        <taxon>Actinomycetota</taxon>
        <taxon>Actinomycetes</taxon>
        <taxon>Mycobacteriales</taxon>
        <taxon>Nocardiaceae</taxon>
        <taxon>Nocardia</taxon>
    </lineage>
</organism>
<evidence type="ECO:0000313" key="1">
    <source>
        <dbReference type="EMBL" id="RJO77615.1"/>
    </source>
</evidence>
<proteinExistence type="predicted"/>
<dbReference type="EMBL" id="QZFU01000015">
    <property type="protein sequence ID" value="RJO77615.1"/>
    <property type="molecule type" value="Genomic_DNA"/>
</dbReference>
<reference evidence="1 2" key="1">
    <citation type="submission" date="2018-09" db="EMBL/GenBank/DDBJ databases">
        <title>YIM PH21274 draft genome.</title>
        <authorList>
            <person name="Miao C."/>
        </authorList>
    </citation>
    <scope>NUCLEOTIDE SEQUENCE [LARGE SCALE GENOMIC DNA]</scope>
    <source>
        <strain evidence="1 2">YIM PH 21724</strain>
    </source>
</reference>
<dbReference type="AlphaFoldDB" id="A0A3A4KPY4"/>
<comment type="caution">
    <text evidence="1">The sequence shown here is derived from an EMBL/GenBank/DDBJ whole genome shotgun (WGS) entry which is preliminary data.</text>
</comment>
<accession>A0A3A4KPY4</accession>
<keyword evidence="2" id="KW-1185">Reference proteome</keyword>